<sequence length="68" mass="7621">MKKNMGSTDKGIRVIIAVVLALLYYFNIVEGTFAYILMAFAIVFLLTSFISFCPLYAPFGINTCKTKK</sequence>
<keyword evidence="1" id="KW-0812">Transmembrane</keyword>
<dbReference type="RefSeq" id="WP_379927033.1">
    <property type="nucleotide sequence ID" value="NZ_JBHTJI010000042.1"/>
</dbReference>
<keyword evidence="4" id="KW-1185">Reference proteome</keyword>
<protein>
    <submittedName>
        <fullName evidence="3">DUF2892 domain-containing protein</fullName>
    </submittedName>
</protein>
<evidence type="ECO:0000256" key="1">
    <source>
        <dbReference type="SAM" id="Phobius"/>
    </source>
</evidence>
<dbReference type="Proteomes" id="UP001597061">
    <property type="component" value="Unassembled WGS sequence"/>
</dbReference>
<comment type="caution">
    <text evidence="3">The sequence shown here is derived from an EMBL/GenBank/DDBJ whole genome shotgun (WGS) entry which is preliminary data.</text>
</comment>
<name>A0ABW3JNA1_9FLAO</name>
<keyword evidence="1" id="KW-0472">Membrane</keyword>
<feature type="domain" description="Inner membrane protein YgaP-like transmembrane" evidence="2">
    <location>
        <begin position="1"/>
        <end position="67"/>
    </location>
</feature>
<evidence type="ECO:0000313" key="4">
    <source>
        <dbReference type="Proteomes" id="UP001597061"/>
    </source>
</evidence>
<dbReference type="EMBL" id="JBHTJI010000042">
    <property type="protein sequence ID" value="MFD0991355.1"/>
    <property type="molecule type" value="Genomic_DNA"/>
</dbReference>
<feature type="transmembrane region" description="Helical" evidence="1">
    <location>
        <begin position="12"/>
        <end position="29"/>
    </location>
</feature>
<proteinExistence type="predicted"/>
<reference evidence="4" key="1">
    <citation type="journal article" date="2019" name="Int. J. Syst. Evol. Microbiol.">
        <title>The Global Catalogue of Microorganisms (GCM) 10K type strain sequencing project: providing services to taxonomists for standard genome sequencing and annotation.</title>
        <authorList>
            <consortium name="The Broad Institute Genomics Platform"/>
            <consortium name="The Broad Institute Genome Sequencing Center for Infectious Disease"/>
            <person name="Wu L."/>
            <person name="Ma J."/>
        </authorList>
    </citation>
    <scope>NUCLEOTIDE SEQUENCE [LARGE SCALE GENOMIC DNA]</scope>
    <source>
        <strain evidence="4">CCUG 62414</strain>
    </source>
</reference>
<evidence type="ECO:0000313" key="3">
    <source>
        <dbReference type="EMBL" id="MFD0991355.1"/>
    </source>
</evidence>
<evidence type="ECO:0000259" key="2">
    <source>
        <dbReference type="Pfam" id="PF11127"/>
    </source>
</evidence>
<dbReference type="Pfam" id="PF11127">
    <property type="entry name" value="YgaP-like_TM"/>
    <property type="match status" value="1"/>
</dbReference>
<accession>A0ABW3JNA1</accession>
<gene>
    <name evidence="3" type="ORF">ACFQ1R_14715</name>
</gene>
<dbReference type="InterPro" id="IPR021309">
    <property type="entry name" value="YgaP-like_TM"/>
</dbReference>
<feature type="transmembrane region" description="Helical" evidence="1">
    <location>
        <begin position="35"/>
        <end position="59"/>
    </location>
</feature>
<keyword evidence="1" id="KW-1133">Transmembrane helix</keyword>
<organism evidence="3 4">
    <name type="scientific">Mariniflexile jejuense</name>
    <dbReference type="NCBI Taxonomy" id="1173582"/>
    <lineage>
        <taxon>Bacteria</taxon>
        <taxon>Pseudomonadati</taxon>
        <taxon>Bacteroidota</taxon>
        <taxon>Flavobacteriia</taxon>
        <taxon>Flavobacteriales</taxon>
        <taxon>Flavobacteriaceae</taxon>
        <taxon>Mariniflexile</taxon>
    </lineage>
</organism>